<reference evidence="1 2" key="1">
    <citation type="journal article" date="2013" name="BMC Genomics">
        <title>The miniature genome of a carnivorous plant Genlisea aurea contains a low number of genes and short non-coding sequences.</title>
        <authorList>
            <person name="Leushkin E.V."/>
            <person name="Sutormin R.A."/>
            <person name="Nabieva E.R."/>
            <person name="Penin A.A."/>
            <person name="Kondrashov A.S."/>
            <person name="Logacheva M.D."/>
        </authorList>
    </citation>
    <scope>NUCLEOTIDE SEQUENCE [LARGE SCALE GENOMIC DNA]</scope>
</reference>
<comment type="caution">
    <text evidence="1">The sequence shown here is derived from an EMBL/GenBank/DDBJ whole genome shotgun (WGS) entry which is preliminary data.</text>
</comment>
<dbReference type="Proteomes" id="UP000015453">
    <property type="component" value="Unassembled WGS sequence"/>
</dbReference>
<dbReference type="AlphaFoldDB" id="S8D9A9"/>
<gene>
    <name evidence="1" type="ORF">M569_00705</name>
</gene>
<organism evidence="1 2">
    <name type="scientific">Genlisea aurea</name>
    <dbReference type="NCBI Taxonomy" id="192259"/>
    <lineage>
        <taxon>Eukaryota</taxon>
        <taxon>Viridiplantae</taxon>
        <taxon>Streptophyta</taxon>
        <taxon>Embryophyta</taxon>
        <taxon>Tracheophyta</taxon>
        <taxon>Spermatophyta</taxon>
        <taxon>Magnoliopsida</taxon>
        <taxon>eudicotyledons</taxon>
        <taxon>Gunneridae</taxon>
        <taxon>Pentapetalae</taxon>
        <taxon>asterids</taxon>
        <taxon>lamiids</taxon>
        <taxon>Lamiales</taxon>
        <taxon>Lentibulariaceae</taxon>
        <taxon>Genlisea</taxon>
    </lineage>
</organism>
<evidence type="ECO:0008006" key="3">
    <source>
        <dbReference type="Google" id="ProtNLM"/>
    </source>
</evidence>
<feature type="non-terminal residue" evidence="1">
    <location>
        <position position="1"/>
    </location>
</feature>
<proteinExistence type="predicted"/>
<evidence type="ECO:0000313" key="2">
    <source>
        <dbReference type="Proteomes" id="UP000015453"/>
    </source>
</evidence>
<name>S8D9A9_9LAMI</name>
<keyword evidence="2" id="KW-1185">Reference proteome</keyword>
<dbReference type="EMBL" id="AUSU01000201">
    <property type="protein sequence ID" value="EPS74051.1"/>
    <property type="molecule type" value="Genomic_DNA"/>
</dbReference>
<dbReference type="PANTHER" id="PTHR47481">
    <property type="match status" value="1"/>
</dbReference>
<accession>S8D9A9</accession>
<evidence type="ECO:0000313" key="1">
    <source>
        <dbReference type="EMBL" id="EPS74051.1"/>
    </source>
</evidence>
<feature type="non-terminal residue" evidence="1">
    <location>
        <position position="105"/>
    </location>
</feature>
<sequence length="105" mass="11301">SFPATNISVSNFISTKLVSTNYPQWSEMAMGLAESQGLAGHLTGESPAPAQFITSTAEGSSVTSTNPSFTKWKTADRLLRSWLLSTISDEVWPLIAGCTTAEMVW</sequence>
<protein>
    <recommendedName>
        <fullName evidence="3">Retrotransposon Copia-like N-terminal domain-containing protein</fullName>
    </recommendedName>
</protein>
<dbReference type="PANTHER" id="PTHR47481:SF10">
    <property type="entry name" value="COPIA-LIKE POLYPROTEIN_RETROTRANSPOSON"/>
    <property type="match status" value="1"/>
</dbReference>
<dbReference type="OrthoDB" id="1845088at2759"/>